<evidence type="ECO:0000313" key="2">
    <source>
        <dbReference type="EMBL" id="WBO21615.1"/>
    </source>
</evidence>
<organism evidence="2 3">
    <name type="scientific">Sphingomonas abietis</name>
    <dbReference type="NCBI Taxonomy" id="3012344"/>
    <lineage>
        <taxon>Bacteria</taxon>
        <taxon>Pseudomonadati</taxon>
        <taxon>Pseudomonadota</taxon>
        <taxon>Alphaproteobacteria</taxon>
        <taxon>Sphingomonadales</taxon>
        <taxon>Sphingomonadaceae</taxon>
        <taxon>Sphingomonas</taxon>
    </lineage>
</organism>
<keyword evidence="3" id="KW-1185">Reference proteome</keyword>
<name>A0ABY7NLD7_9SPHN</name>
<dbReference type="EMBL" id="CP115174">
    <property type="protein sequence ID" value="WBO21615.1"/>
    <property type="molecule type" value="Genomic_DNA"/>
</dbReference>
<feature type="region of interest" description="Disordered" evidence="1">
    <location>
        <begin position="1"/>
        <end position="70"/>
    </location>
</feature>
<evidence type="ECO:0000313" key="3">
    <source>
        <dbReference type="Proteomes" id="UP001210865"/>
    </source>
</evidence>
<reference evidence="2 3" key="1">
    <citation type="submission" date="2022-12" db="EMBL/GenBank/DDBJ databases">
        <title>Sphingomonas abieness sp. nov., an endophytic bacterium isolated from Abies koreana.</title>
        <authorList>
            <person name="Jiang L."/>
            <person name="Lee J."/>
        </authorList>
    </citation>
    <scope>NUCLEOTIDE SEQUENCE [LARGE SCALE GENOMIC DNA]</scope>
    <source>
        <strain evidence="3">PAMB 00755</strain>
    </source>
</reference>
<dbReference type="Proteomes" id="UP001210865">
    <property type="component" value="Chromosome"/>
</dbReference>
<accession>A0ABY7NLD7</accession>
<proteinExistence type="predicted"/>
<feature type="compositionally biased region" description="Pro residues" evidence="1">
    <location>
        <begin position="36"/>
        <end position="50"/>
    </location>
</feature>
<feature type="compositionally biased region" description="Basic and acidic residues" evidence="1">
    <location>
        <begin position="1"/>
        <end position="28"/>
    </location>
</feature>
<protein>
    <submittedName>
        <fullName evidence="2">Uncharacterized protein</fullName>
    </submittedName>
</protein>
<sequence length="70" mass="7370">MTESHPHTAKPEDDRPKKGRPDSKKEAPALDAVGQPVPPPAQPVAPPDPAKPIGERQDGAGAGPERAERH</sequence>
<dbReference type="RefSeq" id="WP_270076263.1">
    <property type="nucleotide sequence ID" value="NZ_CP115174.1"/>
</dbReference>
<gene>
    <name evidence="2" type="ORF">PBT88_15735</name>
</gene>
<evidence type="ECO:0000256" key="1">
    <source>
        <dbReference type="SAM" id="MobiDB-lite"/>
    </source>
</evidence>